<keyword evidence="4" id="KW-0238">DNA-binding</keyword>
<evidence type="ECO:0000259" key="5">
    <source>
        <dbReference type="Pfam" id="PF00125"/>
    </source>
</evidence>
<gene>
    <name evidence="6" type="ORF">B0J11DRAFT_423305</name>
</gene>
<dbReference type="Pfam" id="PF00125">
    <property type="entry name" value="Histone"/>
    <property type="match status" value="1"/>
</dbReference>
<feature type="domain" description="Core Histone H2A/H2B/H3" evidence="5">
    <location>
        <begin position="2"/>
        <end position="82"/>
    </location>
</feature>
<dbReference type="InterPro" id="IPR000164">
    <property type="entry name" value="Histone_H3/CENP-A"/>
</dbReference>
<dbReference type="GO" id="GO:0046982">
    <property type="term" value="F:protein heterodimerization activity"/>
    <property type="evidence" value="ECO:0007669"/>
    <property type="project" value="InterPro"/>
</dbReference>
<sequence length="100" mass="11494">ALSQIRQIQRRLGWLFRGLTFARLVKEVCSDTSIATEQPRFRRDAMEVIQNATGAFLTTIFEAIQLAIIHRKRVTIMKKDSEFVQEIARIISPSIGSYLK</sequence>
<dbReference type="GO" id="GO:0000786">
    <property type="term" value="C:nucleosome"/>
    <property type="evidence" value="ECO:0007669"/>
    <property type="project" value="UniProtKB-KW"/>
</dbReference>
<name>A0A9P9EI90_9PLEO</name>
<evidence type="ECO:0000313" key="7">
    <source>
        <dbReference type="Proteomes" id="UP000700596"/>
    </source>
</evidence>
<accession>A0A9P9EI90</accession>
<dbReference type="SMART" id="SM00428">
    <property type="entry name" value="H3"/>
    <property type="match status" value="1"/>
</dbReference>
<dbReference type="AlphaFoldDB" id="A0A9P9EI90"/>
<reference evidence="6" key="1">
    <citation type="journal article" date="2021" name="Nat. Commun.">
        <title>Genetic determinants of endophytism in the Arabidopsis root mycobiome.</title>
        <authorList>
            <person name="Mesny F."/>
            <person name="Miyauchi S."/>
            <person name="Thiergart T."/>
            <person name="Pickel B."/>
            <person name="Atanasova L."/>
            <person name="Karlsson M."/>
            <person name="Huettel B."/>
            <person name="Barry K.W."/>
            <person name="Haridas S."/>
            <person name="Chen C."/>
            <person name="Bauer D."/>
            <person name="Andreopoulos W."/>
            <person name="Pangilinan J."/>
            <person name="LaButti K."/>
            <person name="Riley R."/>
            <person name="Lipzen A."/>
            <person name="Clum A."/>
            <person name="Drula E."/>
            <person name="Henrissat B."/>
            <person name="Kohler A."/>
            <person name="Grigoriev I.V."/>
            <person name="Martin F.M."/>
            <person name="Hacquard S."/>
        </authorList>
    </citation>
    <scope>NUCLEOTIDE SEQUENCE</scope>
    <source>
        <strain evidence="6">MPI-CAGE-CH-0243</strain>
    </source>
</reference>
<dbReference type="GO" id="GO:0030527">
    <property type="term" value="F:structural constituent of chromatin"/>
    <property type="evidence" value="ECO:0007669"/>
    <property type="project" value="InterPro"/>
</dbReference>
<organism evidence="6 7">
    <name type="scientific">Dendryphion nanum</name>
    <dbReference type="NCBI Taxonomy" id="256645"/>
    <lineage>
        <taxon>Eukaryota</taxon>
        <taxon>Fungi</taxon>
        <taxon>Dikarya</taxon>
        <taxon>Ascomycota</taxon>
        <taxon>Pezizomycotina</taxon>
        <taxon>Dothideomycetes</taxon>
        <taxon>Pleosporomycetidae</taxon>
        <taxon>Pleosporales</taxon>
        <taxon>Torulaceae</taxon>
        <taxon>Dendryphion</taxon>
    </lineage>
</organism>
<dbReference type="InterPro" id="IPR007125">
    <property type="entry name" value="H2A/H2B/H3"/>
</dbReference>
<keyword evidence="7" id="KW-1185">Reference proteome</keyword>
<evidence type="ECO:0000256" key="4">
    <source>
        <dbReference type="ARBA" id="ARBA00023269"/>
    </source>
</evidence>
<dbReference type="GO" id="GO:0003677">
    <property type="term" value="F:DNA binding"/>
    <property type="evidence" value="ECO:0007669"/>
    <property type="project" value="InterPro"/>
</dbReference>
<comment type="subcellular location">
    <subcellularLocation>
        <location evidence="1">Chromosome</location>
    </subcellularLocation>
</comment>
<keyword evidence="3" id="KW-0158">Chromosome</keyword>
<protein>
    <recommendedName>
        <fullName evidence="5">Core Histone H2A/H2B/H3 domain-containing protein</fullName>
    </recommendedName>
</protein>
<evidence type="ECO:0000256" key="2">
    <source>
        <dbReference type="ARBA" id="ARBA00010343"/>
    </source>
</evidence>
<dbReference type="Gene3D" id="1.10.20.10">
    <property type="entry name" value="Histone, subunit A"/>
    <property type="match status" value="1"/>
</dbReference>
<evidence type="ECO:0000313" key="6">
    <source>
        <dbReference type="EMBL" id="KAH7138148.1"/>
    </source>
</evidence>
<comment type="caution">
    <text evidence="6">The sequence shown here is derived from an EMBL/GenBank/DDBJ whole genome shotgun (WGS) entry which is preliminary data.</text>
</comment>
<feature type="non-terminal residue" evidence="6">
    <location>
        <position position="1"/>
    </location>
</feature>
<dbReference type="OrthoDB" id="3552471at2759"/>
<dbReference type="PANTHER" id="PTHR11426">
    <property type="entry name" value="HISTONE H3"/>
    <property type="match status" value="1"/>
</dbReference>
<evidence type="ECO:0000256" key="3">
    <source>
        <dbReference type="ARBA" id="ARBA00022454"/>
    </source>
</evidence>
<dbReference type="EMBL" id="JAGMWT010000001">
    <property type="protein sequence ID" value="KAH7138148.1"/>
    <property type="molecule type" value="Genomic_DNA"/>
</dbReference>
<evidence type="ECO:0000256" key="1">
    <source>
        <dbReference type="ARBA" id="ARBA00004286"/>
    </source>
</evidence>
<dbReference type="Proteomes" id="UP000700596">
    <property type="component" value="Unassembled WGS sequence"/>
</dbReference>
<keyword evidence="4" id="KW-0544">Nucleosome core</keyword>
<proteinExistence type="inferred from homology"/>
<dbReference type="SUPFAM" id="SSF47113">
    <property type="entry name" value="Histone-fold"/>
    <property type="match status" value="1"/>
</dbReference>
<comment type="similarity">
    <text evidence="2">Belongs to the histone H3 family.</text>
</comment>
<dbReference type="InterPro" id="IPR009072">
    <property type="entry name" value="Histone-fold"/>
</dbReference>